<dbReference type="Gene3D" id="1.10.10.10">
    <property type="entry name" value="Winged helix-like DNA-binding domain superfamily/Winged helix DNA-binding domain"/>
    <property type="match status" value="1"/>
</dbReference>
<evidence type="ECO:0000313" key="8">
    <source>
        <dbReference type="EMBL" id="GLH67721.1"/>
    </source>
</evidence>
<sequence>MKLLLVEDNRALSEWLARTLRADKYTVECAQDGLEADGLLRTEVYDLVILDLALPGLDGREILKRLRSRRNAVPVLILTAFDATRDRVEGLDFGADDYMVKPFEVHELEARIRALLRRVNQQKNPVFACGSLVYDSNRREFTLAGAPLALTPREHAVLEGLMMKAGRTVSKKALAESLYSLDQDVNPDAIEIYVHRLRRKLEPGDAVIVTLRGLGYLLKPRHEV</sequence>
<evidence type="ECO:0000313" key="9">
    <source>
        <dbReference type="Proteomes" id="UP001165044"/>
    </source>
</evidence>
<evidence type="ECO:0000256" key="2">
    <source>
        <dbReference type="ARBA" id="ARBA00023125"/>
    </source>
</evidence>
<protein>
    <submittedName>
        <fullName evidence="8">DNA-binding response regulator</fullName>
    </submittedName>
</protein>
<dbReference type="InterPro" id="IPR036388">
    <property type="entry name" value="WH-like_DNA-bd_sf"/>
</dbReference>
<keyword evidence="3" id="KW-0804">Transcription</keyword>
<reference evidence="8" key="1">
    <citation type="journal article" date="2023" name="Antonie Van Leeuwenhoek">
        <title>Mesoterricola silvestris gen. nov., sp. nov., Mesoterricola sediminis sp. nov., Geothrix oryzae sp. nov., Geothrix edaphica sp. nov., Geothrix rubra sp. nov., and Geothrix limicola sp. nov., six novel members of Acidobacteriota isolated from soils.</title>
        <authorList>
            <person name="Itoh H."/>
            <person name="Sugisawa Y."/>
            <person name="Mise K."/>
            <person name="Xu Z."/>
            <person name="Kuniyasu M."/>
            <person name="Ushijima N."/>
            <person name="Kawano K."/>
            <person name="Kobayashi E."/>
            <person name="Shiratori Y."/>
            <person name="Masuda Y."/>
            <person name="Senoo K."/>
        </authorList>
    </citation>
    <scope>NUCLEOTIDE SEQUENCE</scope>
    <source>
        <strain evidence="8">Red802</strain>
    </source>
</reference>
<dbReference type="PROSITE" id="PS50110">
    <property type="entry name" value="RESPONSE_REGULATORY"/>
    <property type="match status" value="1"/>
</dbReference>
<evidence type="ECO:0000256" key="4">
    <source>
        <dbReference type="PROSITE-ProRule" id="PRU00169"/>
    </source>
</evidence>
<keyword evidence="9" id="KW-1185">Reference proteome</keyword>
<dbReference type="SUPFAM" id="SSF52172">
    <property type="entry name" value="CheY-like"/>
    <property type="match status" value="1"/>
</dbReference>
<evidence type="ECO:0000259" key="7">
    <source>
        <dbReference type="PROSITE" id="PS51755"/>
    </source>
</evidence>
<keyword evidence="2 5" id="KW-0238">DNA-binding</keyword>
<dbReference type="CDD" id="cd17624">
    <property type="entry name" value="REC_OmpR_PmrA-like"/>
    <property type="match status" value="1"/>
</dbReference>
<evidence type="ECO:0000256" key="1">
    <source>
        <dbReference type="ARBA" id="ARBA00023015"/>
    </source>
</evidence>
<dbReference type="Pfam" id="PF00486">
    <property type="entry name" value="Trans_reg_C"/>
    <property type="match status" value="1"/>
</dbReference>
<dbReference type="InterPro" id="IPR001789">
    <property type="entry name" value="Sig_transdc_resp-reg_receiver"/>
</dbReference>
<dbReference type="Gene3D" id="3.40.50.2300">
    <property type="match status" value="1"/>
</dbReference>
<dbReference type="Proteomes" id="UP001165044">
    <property type="component" value="Unassembled WGS sequence"/>
</dbReference>
<dbReference type="SMART" id="SM00448">
    <property type="entry name" value="REC"/>
    <property type="match status" value="1"/>
</dbReference>
<keyword evidence="1" id="KW-0805">Transcription regulation</keyword>
<dbReference type="PANTHER" id="PTHR48111:SF67">
    <property type="entry name" value="TRANSCRIPTIONAL REGULATORY PROTEIN TCTD"/>
    <property type="match status" value="1"/>
</dbReference>
<feature type="DNA-binding region" description="OmpR/PhoB-type" evidence="5">
    <location>
        <begin position="124"/>
        <end position="220"/>
    </location>
</feature>
<keyword evidence="4" id="KW-0597">Phosphoprotein</keyword>
<name>A0ABQ5Q0A2_9BACT</name>
<dbReference type="RefSeq" id="WP_285609037.1">
    <property type="nucleotide sequence ID" value="NZ_BSDC01000002.1"/>
</dbReference>
<comment type="caution">
    <text evidence="8">The sequence shown here is derived from an EMBL/GenBank/DDBJ whole genome shotgun (WGS) entry which is preliminary data.</text>
</comment>
<dbReference type="PANTHER" id="PTHR48111">
    <property type="entry name" value="REGULATOR OF RPOS"/>
    <property type="match status" value="1"/>
</dbReference>
<dbReference type="GO" id="GO:0003677">
    <property type="term" value="F:DNA binding"/>
    <property type="evidence" value="ECO:0007669"/>
    <property type="project" value="UniProtKB-KW"/>
</dbReference>
<dbReference type="SMART" id="SM00862">
    <property type="entry name" value="Trans_reg_C"/>
    <property type="match status" value="1"/>
</dbReference>
<dbReference type="Gene3D" id="6.10.250.690">
    <property type="match status" value="1"/>
</dbReference>
<feature type="modified residue" description="4-aspartylphosphate" evidence="4">
    <location>
        <position position="51"/>
    </location>
</feature>
<accession>A0ABQ5Q0A2</accession>
<evidence type="ECO:0000256" key="5">
    <source>
        <dbReference type="PROSITE-ProRule" id="PRU01091"/>
    </source>
</evidence>
<organism evidence="8 9">
    <name type="scientific">Geothrix edaphica</name>
    <dbReference type="NCBI Taxonomy" id="2927976"/>
    <lineage>
        <taxon>Bacteria</taxon>
        <taxon>Pseudomonadati</taxon>
        <taxon>Acidobacteriota</taxon>
        <taxon>Holophagae</taxon>
        <taxon>Holophagales</taxon>
        <taxon>Holophagaceae</taxon>
        <taxon>Geothrix</taxon>
    </lineage>
</organism>
<dbReference type="EMBL" id="BSDC01000002">
    <property type="protein sequence ID" value="GLH67721.1"/>
    <property type="molecule type" value="Genomic_DNA"/>
</dbReference>
<dbReference type="InterPro" id="IPR011006">
    <property type="entry name" value="CheY-like_superfamily"/>
</dbReference>
<dbReference type="Pfam" id="PF00072">
    <property type="entry name" value="Response_reg"/>
    <property type="match status" value="1"/>
</dbReference>
<feature type="domain" description="OmpR/PhoB-type" evidence="7">
    <location>
        <begin position="124"/>
        <end position="220"/>
    </location>
</feature>
<dbReference type="PROSITE" id="PS51755">
    <property type="entry name" value="OMPR_PHOB"/>
    <property type="match status" value="1"/>
</dbReference>
<dbReference type="InterPro" id="IPR039420">
    <property type="entry name" value="WalR-like"/>
</dbReference>
<gene>
    <name evidence="8" type="ORF">GETHED_20850</name>
</gene>
<evidence type="ECO:0000256" key="3">
    <source>
        <dbReference type="ARBA" id="ARBA00023163"/>
    </source>
</evidence>
<feature type="domain" description="Response regulatory" evidence="6">
    <location>
        <begin position="2"/>
        <end position="116"/>
    </location>
</feature>
<evidence type="ECO:0000259" key="6">
    <source>
        <dbReference type="PROSITE" id="PS50110"/>
    </source>
</evidence>
<dbReference type="InterPro" id="IPR001867">
    <property type="entry name" value="OmpR/PhoB-type_DNA-bd"/>
</dbReference>
<dbReference type="CDD" id="cd00383">
    <property type="entry name" value="trans_reg_C"/>
    <property type="match status" value="1"/>
</dbReference>
<proteinExistence type="predicted"/>